<evidence type="ECO:0000256" key="1">
    <source>
        <dbReference type="ARBA" id="ARBA00008769"/>
    </source>
</evidence>
<dbReference type="PANTHER" id="PTHR37944:SF1">
    <property type="entry name" value="PORIN B"/>
    <property type="match status" value="1"/>
</dbReference>
<dbReference type="InterPro" id="IPR052932">
    <property type="entry name" value="OprB_Porin"/>
</dbReference>
<accession>A0ABQ5XKR0</accession>
<evidence type="ECO:0000313" key="4">
    <source>
        <dbReference type="Proteomes" id="UP001156670"/>
    </source>
</evidence>
<dbReference type="Gene3D" id="2.40.160.180">
    <property type="entry name" value="Carbohydrate-selective porin OprB"/>
    <property type="match status" value="1"/>
</dbReference>
<dbReference type="InterPro" id="IPR038673">
    <property type="entry name" value="OprB_sf"/>
</dbReference>
<comment type="caution">
    <text evidence="3">The sequence shown here is derived from an EMBL/GenBank/DDBJ whole genome shotgun (WGS) entry which is preliminary data.</text>
</comment>
<dbReference type="EMBL" id="BSOB01000001">
    <property type="protein sequence ID" value="GLQ91093.1"/>
    <property type="molecule type" value="Genomic_DNA"/>
</dbReference>
<name>A0ABQ5XKR0_9GAMM</name>
<evidence type="ECO:0000256" key="2">
    <source>
        <dbReference type="SAM" id="SignalP"/>
    </source>
</evidence>
<feature type="signal peptide" evidence="2">
    <location>
        <begin position="1"/>
        <end position="30"/>
    </location>
</feature>
<evidence type="ECO:0000313" key="3">
    <source>
        <dbReference type="EMBL" id="GLQ91093.1"/>
    </source>
</evidence>
<keyword evidence="4" id="KW-1185">Reference proteome</keyword>
<reference evidence="4" key="1">
    <citation type="journal article" date="2019" name="Int. J. Syst. Evol. Microbiol.">
        <title>The Global Catalogue of Microorganisms (GCM) 10K type strain sequencing project: providing services to taxonomists for standard genome sequencing and annotation.</title>
        <authorList>
            <consortium name="The Broad Institute Genomics Platform"/>
            <consortium name="The Broad Institute Genome Sequencing Center for Infectious Disease"/>
            <person name="Wu L."/>
            <person name="Ma J."/>
        </authorList>
    </citation>
    <scope>NUCLEOTIDE SEQUENCE [LARGE SCALE GENOMIC DNA]</scope>
    <source>
        <strain evidence="4">NBRC 111980</strain>
    </source>
</reference>
<dbReference type="Proteomes" id="UP001156670">
    <property type="component" value="Unassembled WGS sequence"/>
</dbReference>
<sequence length="458" mass="51330">MYPHAFRYAAPALSGSLLAILLAICSDARADYELITDSTDSNANSEMTSRDVDVARCHRYDDLLQRGTNSSPIGTCETVWPHLGGLRDKLADHGWMIEGGGSVGFSYDLLHHDEHPQLYIGQNPSFRTNPYITVTYDLSRIGFSGTSQLVFNADFQAFSYKGENPTGLSINSIYVNQLFNDGRIQLEYGYDELSTQFYGFSLGTSATASTAGISSSIPFEVGLINNKSAPEVNLRLASPNKRFYERFGVTRSINPQGVQADWDSNNFWGLKWHIPGAKALYINELGYQVDSAPGRRMAWLRQGFIYNESRYPDFRNGGYAGSNYAYYLVGDYQLIQTDAAQSFRGLYVNAKVDYAPPDRNVYSSDIGITPYILGPFRRPYDVVALSYTFNRLSKSFERMQQASGISAVDYSSTYAVSYVYRWSRGIYVTNQLSYTINPIATPKRPAALTWMSSLSLYY</sequence>
<dbReference type="PANTHER" id="PTHR37944">
    <property type="entry name" value="PORIN B"/>
    <property type="match status" value="1"/>
</dbReference>
<dbReference type="RefSeq" id="WP_284318871.1">
    <property type="nucleotide sequence ID" value="NZ_BSOB01000001.1"/>
</dbReference>
<comment type="similarity">
    <text evidence="1">Belongs to the OprB family.</text>
</comment>
<proteinExistence type="inferred from homology"/>
<protein>
    <recommendedName>
        <fullName evidence="5">Porin</fullName>
    </recommendedName>
</protein>
<evidence type="ECO:0008006" key="5">
    <source>
        <dbReference type="Google" id="ProtNLM"/>
    </source>
</evidence>
<organism evidence="3 4">
    <name type="scientific">Dyella acidisoli</name>
    <dbReference type="NCBI Taxonomy" id="1867834"/>
    <lineage>
        <taxon>Bacteria</taxon>
        <taxon>Pseudomonadati</taxon>
        <taxon>Pseudomonadota</taxon>
        <taxon>Gammaproteobacteria</taxon>
        <taxon>Lysobacterales</taxon>
        <taxon>Rhodanobacteraceae</taxon>
        <taxon>Dyella</taxon>
    </lineage>
</organism>
<gene>
    <name evidence="3" type="ORF">GCM10007901_00430</name>
</gene>
<keyword evidence="2" id="KW-0732">Signal</keyword>
<feature type="chain" id="PRO_5045355389" description="Porin" evidence="2">
    <location>
        <begin position="31"/>
        <end position="458"/>
    </location>
</feature>